<feature type="transmembrane region" description="Helical" evidence="5">
    <location>
        <begin position="959"/>
        <end position="979"/>
    </location>
</feature>
<keyword evidence="4 5" id="KW-0472">Membrane</keyword>
<dbReference type="GO" id="GO:0016020">
    <property type="term" value="C:membrane"/>
    <property type="evidence" value="ECO:0007669"/>
    <property type="project" value="UniProtKB-SubCell"/>
</dbReference>
<dbReference type="AlphaFoldDB" id="A0A7S8IC57"/>
<name>A0A7S8IC57_9CHLR</name>
<dbReference type="Gene3D" id="3.20.20.80">
    <property type="entry name" value="Glycosidases"/>
    <property type="match status" value="1"/>
</dbReference>
<evidence type="ECO:0000256" key="2">
    <source>
        <dbReference type="ARBA" id="ARBA00022692"/>
    </source>
</evidence>
<keyword evidence="2 5" id="KW-0812">Transmembrane</keyword>
<feature type="transmembrane region" description="Helical" evidence="5">
    <location>
        <begin position="868"/>
        <end position="888"/>
    </location>
</feature>
<comment type="subcellular location">
    <subcellularLocation>
        <location evidence="1">Membrane</location>
        <topology evidence="1">Multi-pass membrane protein</topology>
    </subcellularLocation>
</comment>
<evidence type="ECO:0000256" key="5">
    <source>
        <dbReference type="SAM" id="Phobius"/>
    </source>
</evidence>
<dbReference type="EMBL" id="CP062983">
    <property type="protein sequence ID" value="QPC81195.1"/>
    <property type="molecule type" value="Genomic_DNA"/>
</dbReference>
<dbReference type="PANTHER" id="PTHR12631:SF10">
    <property type="entry name" value="BETA-XYLOSIDASE-LIKE PROTEIN-RELATED"/>
    <property type="match status" value="1"/>
</dbReference>
<dbReference type="InterPro" id="IPR051923">
    <property type="entry name" value="Glycosyl_Hydrolase_39"/>
</dbReference>
<feature type="transmembrane region" description="Helical" evidence="5">
    <location>
        <begin position="589"/>
        <end position="605"/>
    </location>
</feature>
<gene>
    <name evidence="7" type="ORF">G4Y79_15950</name>
</gene>
<evidence type="ECO:0000313" key="7">
    <source>
        <dbReference type="EMBL" id="QPC81195.1"/>
    </source>
</evidence>
<organism evidence="7 8">
    <name type="scientific">Phototrophicus methaneseepsis</name>
    <dbReference type="NCBI Taxonomy" id="2710758"/>
    <lineage>
        <taxon>Bacteria</taxon>
        <taxon>Bacillati</taxon>
        <taxon>Chloroflexota</taxon>
        <taxon>Candidatus Thermofontia</taxon>
        <taxon>Phototrophicales</taxon>
        <taxon>Phototrophicaceae</taxon>
        <taxon>Phototrophicus</taxon>
    </lineage>
</organism>
<keyword evidence="8" id="KW-1185">Reference proteome</keyword>
<dbReference type="SUPFAM" id="SSF51445">
    <property type="entry name" value="(Trans)glycosidases"/>
    <property type="match status" value="1"/>
</dbReference>
<feature type="transmembrane region" description="Helical" evidence="5">
    <location>
        <begin position="1015"/>
        <end position="1032"/>
    </location>
</feature>
<sequence>MRRYLTFLISIIALAGSLTTVALTIDARDYDLRGYTDATADANLPYRPENRLGVNADLQQYGIDELSHQLTMMEQAGIHWVRQYAYWDQLEQTPGTYDWQTWDIIADAFRQQTDIELVVVLFQSPEWARTSTSLTAPPDDIADFASFAHAFAARYADIIHTYQIWDEPNLDDAWGDAEPRVADYAALLQAGYDAIHSTDANATVLTAALAPTTEISGRNISDWRYLEQLYTFGAKDYMDGVAAKPYGFDTGPEDRAVRENHLNFSRIIGLREVMVAHDDGHKPLWASEWGWNSTQEDWQGESSIWGTVNSDTRTDYTLKALARAEREWPWLGGMILKTWQPDAAQQDAIWGFSLLTPTGEATPLLNAIANRHIPSAATNGLYHPVTSYAAYSGLWTFGPLGADIGWLETSDSRLSFQFDGRDMAMLVRKSDVAAFLYPTVDDQTANALPHDNQGNSYIFLRSASLQPETVLVPVVENLSEGVHTLKAVADRGWDRWALAGYAVSSGNLRQPYDQQIAVAMLTTIAALLASLVSAIYLPWGTLSQRIPFISGFLNTTSEYLLAFLASLILTGGMLLTWTDSGPLIFRREAVQLGLGVVITGGLIALQPGFLLTLLAIIVLLLLFIRSSNVAITLIILYAPFYVFPVELYSFAFPIVEVLVLLAFAAWLTRQALTWAQTYQVTPPAYRQGTISTAIKKLSAIDYAVIAWVIMATITLVWAQYRGYAITEWRVLFIEPAIFYLILRTNNQRDSYQKQWAATLVISGTIVAAVSLIQFAMGHAIITAEDGAWRLAGIYGSPNNLALYIVRCLPFALSAWFATKQLNWRIAITFALLLMLVTIALTQSVAAYILSVPTTIIVVLILKFGRKALLPIGLIVIGGVISFAVLASFSPRFANLLDWTQGTNFLRLRVWESAWDIVTDHPIRGLGLDQFLYVFHSHYIRPDAIWDPDLSHPHNFILDIWLRLSFIGLLIFGWLQFSFWQNIRHALQFPTSQAQWITIGAAASMMGLLMHGLVDNSLFVIDLAYVFMLLLALSQRKQNIHAIDASQKG</sequence>
<feature type="transmembrane region" description="Helical" evidence="5">
    <location>
        <begin position="800"/>
        <end position="816"/>
    </location>
</feature>
<dbReference type="KEGG" id="pmet:G4Y79_15950"/>
<evidence type="ECO:0000256" key="4">
    <source>
        <dbReference type="ARBA" id="ARBA00023136"/>
    </source>
</evidence>
<dbReference type="GO" id="GO:0016874">
    <property type="term" value="F:ligase activity"/>
    <property type="evidence" value="ECO:0007669"/>
    <property type="project" value="UniProtKB-KW"/>
</dbReference>
<feature type="transmembrane region" description="Helical" evidence="5">
    <location>
        <begin position="754"/>
        <end position="780"/>
    </location>
</feature>
<accession>A0A7S8IC57</accession>
<feature type="transmembrane region" description="Helical" evidence="5">
    <location>
        <begin position="516"/>
        <end position="539"/>
    </location>
</feature>
<evidence type="ECO:0000259" key="6">
    <source>
        <dbReference type="Pfam" id="PF04932"/>
    </source>
</evidence>
<feature type="transmembrane region" description="Helical" evidence="5">
    <location>
        <begin position="699"/>
        <end position="717"/>
    </location>
</feature>
<keyword evidence="7" id="KW-0436">Ligase</keyword>
<feature type="transmembrane region" description="Helical" evidence="5">
    <location>
        <begin position="844"/>
        <end position="861"/>
    </location>
</feature>
<proteinExistence type="predicted"/>
<protein>
    <submittedName>
        <fullName evidence="7">O-antigen ligase family protein</fullName>
    </submittedName>
</protein>
<dbReference type="GO" id="GO:0004553">
    <property type="term" value="F:hydrolase activity, hydrolyzing O-glycosyl compounds"/>
    <property type="evidence" value="ECO:0007669"/>
    <property type="project" value="TreeGrafter"/>
</dbReference>
<feature type="domain" description="O-antigen ligase-related" evidence="6">
    <location>
        <begin position="829"/>
        <end position="971"/>
    </location>
</feature>
<dbReference type="RefSeq" id="WP_195169268.1">
    <property type="nucleotide sequence ID" value="NZ_CP062983.1"/>
</dbReference>
<dbReference type="Pfam" id="PF04932">
    <property type="entry name" value="Wzy_C"/>
    <property type="match status" value="1"/>
</dbReference>
<dbReference type="InterPro" id="IPR017853">
    <property type="entry name" value="GH"/>
</dbReference>
<dbReference type="PANTHER" id="PTHR12631">
    <property type="entry name" value="ALPHA-L-IDURONIDASE"/>
    <property type="match status" value="1"/>
</dbReference>
<reference evidence="7 8" key="1">
    <citation type="submission" date="2020-02" db="EMBL/GenBank/DDBJ databases">
        <authorList>
            <person name="Zheng R.K."/>
            <person name="Sun C.M."/>
        </authorList>
    </citation>
    <scope>NUCLEOTIDE SEQUENCE [LARGE SCALE GENOMIC DNA]</scope>
    <source>
        <strain evidence="8">rifampicinis</strain>
    </source>
</reference>
<feature type="transmembrane region" description="Helical" evidence="5">
    <location>
        <begin position="612"/>
        <end position="641"/>
    </location>
</feature>
<feature type="transmembrane region" description="Helical" evidence="5">
    <location>
        <begin position="647"/>
        <end position="667"/>
    </location>
</feature>
<feature type="transmembrane region" description="Helical" evidence="5">
    <location>
        <begin position="821"/>
        <end position="838"/>
    </location>
</feature>
<feature type="transmembrane region" description="Helical" evidence="5">
    <location>
        <begin position="723"/>
        <end position="742"/>
    </location>
</feature>
<dbReference type="InterPro" id="IPR007016">
    <property type="entry name" value="O-antigen_ligase-rel_domated"/>
</dbReference>
<evidence type="ECO:0000256" key="1">
    <source>
        <dbReference type="ARBA" id="ARBA00004141"/>
    </source>
</evidence>
<feature type="transmembrane region" description="Helical" evidence="5">
    <location>
        <begin position="991"/>
        <end position="1009"/>
    </location>
</feature>
<feature type="transmembrane region" description="Helical" evidence="5">
    <location>
        <begin position="559"/>
        <end position="577"/>
    </location>
</feature>
<dbReference type="Proteomes" id="UP000594468">
    <property type="component" value="Chromosome"/>
</dbReference>
<evidence type="ECO:0000313" key="8">
    <source>
        <dbReference type="Proteomes" id="UP000594468"/>
    </source>
</evidence>
<evidence type="ECO:0000256" key="3">
    <source>
        <dbReference type="ARBA" id="ARBA00022989"/>
    </source>
</evidence>
<keyword evidence="3 5" id="KW-1133">Transmembrane helix</keyword>